<name>A0A5C2RYQ0_9APHY</name>
<dbReference type="Proteomes" id="UP000313359">
    <property type="component" value="Unassembled WGS sequence"/>
</dbReference>
<dbReference type="AlphaFoldDB" id="A0A5C2RYQ0"/>
<gene>
    <name evidence="2" type="ORF">L227DRAFT_578931</name>
</gene>
<dbReference type="EMBL" id="ML122289">
    <property type="protein sequence ID" value="RPD56207.1"/>
    <property type="molecule type" value="Genomic_DNA"/>
</dbReference>
<feature type="region of interest" description="Disordered" evidence="1">
    <location>
        <begin position="1"/>
        <end position="20"/>
    </location>
</feature>
<evidence type="ECO:0000256" key="1">
    <source>
        <dbReference type="SAM" id="MobiDB-lite"/>
    </source>
</evidence>
<protein>
    <submittedName>
        <fullName evidence="2">Uncharacterized protein</fullName>
    </submittedName>
</protein>
<accession>A0A5C2RYQ0</accession>
<evidence type="ECO:0000313" key="3">
    <source>
        <dbReference type="Proteomes" id="UP000313359"/>
    </source>
</evidence>
<sequence length="86" mass="9603">MTNVSDVLEPRERRQSSPLRSSFLLVPFSDASYTESRASSPVLKVQNTLVHSPTHSSYSGSRALQKQPRIQPRRPPLGLDKGPSRM</sequence>
<feature type="compositionally biased region" description="Polar residues" evidence="1">
    <location>
        <begin position="51"/>
        <end position="64"/>
    </location>
</feature>
<keyword evidence="3" id="KW-1185">Reference proteome</keyword>
<feature type="region of interest" description="Disordered" evidence="1">
    <location>
        <begin position="51"/>
        <end position="86"/>
    </location>
</feature>
<evidence type="ECO:0000313" key="2">
    <source>
        <dbReference type="EMBL" id="RPD56207.1"/>
    </source>
</evidence>
<reference evidence="2" key="1">
    <citation type="journal article" date="2018" name="Genome Biol. Evol.">
        <title>Genomics and development of Lentinus tigrinus, a white-rot wood-decaying mushroom with dimorphic fruiting bodies.</title>
        <authorList>
            <person name="Wu B."/>
            <person name="Xu Z."/>
            <person name="Knudson A."/>
            <person name="Carlson A."/>
            <person name="Chen N."/>
            <person name="Kovaka S."/>
            <person name="LaButti K."/>
            <person name="Lipzen A."/>
            <person name="Pennachio C."/>
            <person name="Riley R."/>
            <person name="Schakwitz W."/>
            <person name="Umezawa K."/>
            <person name="Ohm R.A."/>
            <person name="Grigoriev I.V."/>
            <person name="Nagy L.G."/>
            <person name="Gibbons J."/>
            <person name="Hibbett D."/>
        </authorList>
    </citation>
    <scope>NUCLEOTIDE SEQUENCE [LARGE SCALE GENOMIC DNA]</scope>
    <source>
        <strain evidence="2">ALCF2SS1-6</strain>
    </source>
</reference>
<proteinExistence type="predicted"/>
<organism evidence="2 3">
    <name type="scientific">Lentinus tigrinus ALCF2SS1-6</name>
    <dbReference type="NCBI Taxonomy" id="1328759"/>
    <lineage>
        <taxon>Eukaryota</taxon>
        <taxon>Fungi</taxon>
        <taxon>Dikarya</taxon>
        <taxon>Basidiomycota</taxon>
        <taxon>Agaricomycotina</taxon>
        <taxon>Agaricomycetes</taxon>
        <taxon>Polyporales</taxon>
        <taxon>Polyporaceae</taxon>
        <taxon>Lentinus</taxon>
    </lineage>
</organism>